<protein>
    <submittedName>
        <fullName evidence="1">Uncharacterized protein</fullName>
    </submittedName>
</protein>
<gene>
    <name evidence="1" type="ORF">FLONG3_9461</name>
</gene>
<sequence>MDRMPNQGSSGADQPQNIDALDDIILGGYEQWGQVSSQCESTKDRSDLNDNNDVSVWLWGQSNSQLAQDTFINSQSLPQRKHETQKILGVIDDCLMFNSF</sequence>
<dbReference type="AlphaFoldDB" id="A0A395RWZ9"/>
<proteinExistence type="predicted"/>
<dbReference type="OrthoDB" id="5091426at2759"/>
<name>A0A395RWZ9_9HYPO</name>
<keyword evidence="2" id="KW-1185">Reference proteome</keyword>
<dbReference type="EMBL" id="PXOG01000248">
    <property type="protein sequence ID" value="RGP64668.1"/>
    <property type="molecule type" value="Genomic_DNA"/>
</dbReference>
<evidence type="ECO:0000313" key="2">
    <source>
        <dbReference type="Proteomes" id="UP000266234"/>
    </source>
</evidence>
<comment type="caution">
    <text evidence="1">The sequence shown here is derived from an EMBL/GenBank/DDBJ whole genome shotgun (WGS) entry which is preliminary data.</text>
</comment>
<reference evidence="1 2" key="1">
    <citation type="journal article" date="2018" name="PLoS Pathog.">
        <title>Evolution of structural diversity of trichothecenes, a family of toxins produced by plant pathogenic and entomopathogenic fungi.</title>
        <authorList>
            <person name="Proctor R.H."/>
            <person name="McCormick S.P."/>
            <person name="Kim H.S."/>
            <person name="Cardoza R.E."/>
            <person name="Stanley A.M."/>
            <person name="Lindo L."/>
            <person name="Kelly A."/>
            <person name="Brown D.W."/>
            <person name="Lee T."/>
            <person name="Vaughan M.M."/>
            <person name="Alexander N.J."/>
            <person name="Busman M."/>
            <person name="Gutierrez S."/>
        </authorList>
    </citation>
    <scope>NUCLEOTIDE SEQUENCE [LARGE SCALE GENOMIC DNA]</scope>
    <source>
        <strain evidence="1 2">NRRL 20695</strain>
    </source>
</reference>
<evidence type="ECO:0000313" key="1">
    <source>
        <dbReference type="EMBL" id="RGP64668.1"/>
    </source>
</evidence>
<dbReference type="STRING" id="694270.A0A395RWZ9"/>
<organism evidence="1 2">
    <name type="scientific">Fusarium longipes</name>
    <dbReference type="NCBI Taxonomy" id="694270"/>
    <lineage>
        <taxon>Eukaryota</taxon>
        <taxon>Fungi</taxon>
        <taxon>Dikarya</taxon>
        <taxon>Ascomycota</taxon>
        <taxon>Pezizomycotina</taxon>
        <taxon>Sordariomycetes</taxon>
        <taxon>Hypocreomycetidae</taxon>
        <taxon>Hypocreales</taxon>
        <taxon>Nectriaceae</taxon>
        <taxon>Fusarium</taxon>
    </lineage>
</organism>
<accession>A0A395RWZ9</accession>
<dbReference type="Proteomes" id="UP000266234">
    <property type="component" value="Unassembled WGS sequence"/>
</dbReference>